<dbReference type="SUPFAM" id="SSF49599">
    <property type="entry name" value="TRAF domain-like"/>
    <property type="match status" value="1"/>
</dbReference>
<evidence type="ECO:0000313" key="2">
    <source>
        <dbReference type="Proteomes" id="UP001347796"/>
    </source>
</evidence>
<dbReference type="InterPro" id="IPR008974">
    <property type="entry name" value="TRAF-like"/>
</dbReference>
<comment type="caution">
    <text evidence="1">The sequence shown here is derived from an EMBL/GenBank/DDBJ whole genome shotgun (WGS) entry which is preliminary data.</text>
</comment>
<protein>
    <submittedName>
        <fullName evidence="1">Uncharacterized protein</fullName>
    </submittedName>
</protein>
<dbReference type="AlphaFoldDB" id="A0AAN8FWJ3"/>
<gene>
    <name evidence="1" type="ORF">SNE40_022505</name>
</gene>
<proteinExistence type="predicted"/>
<dbReference type="Proteomes" id="UP001347796">
    <property type="component" value="Unassembled WGS sequence"/>
</dbReference>
<reference evidence="1 2" key="1">
    <citation type="submission" date="2024-01" db="EMBL/GenBank/DDBJ databases">
        <title>The genome of the rayed Mediterranean limpet Patella caerulea (Linnaeus, 1758).</title>
        <authorList>
            <person name="Anh-Thu Weber A."/>
            <person name="Halstead-Nussloch G."/>
        </authorList>
    </citation>
    <scope>NUCLEOTIDE SEQUENCE [LARGE SCALE GENOMIC DNA]</scope>
    <source>
        <strain evidence="1">AATW-2023a</strain>
        <tissue evidence="1">Whole specimen</tissue>
    </source>
</reference>
<accession>A0AAN8FWJ3</accession>
<organism evidence="1 2">
    <name type="scientific">Patella caerulea</name>
    <name type="common">Rayed Mediterranean limpet</name>
    <dbReference type="NCBI Taxonomy" id="87958"/>
    <lineage>
        <taxon>Eukaryota</taxon>
        <taxon>Metazoa</taxon>
        <taxon>Spiralia</taxon>
        <taxon>Lophotrochozoa</taxon>
        <taxon>Mollusca</taxon>
        <taxon>Gastropoda</taxon>
        <taxon>Patellogastropoda</taxon>
        <taxon>Patelloidea</taxon>
        <taxon>Patellidae</taxon>
        <taxon>Patella</taxon>
    </lineage>
</organism>
<name>A0AAN8FWJ3_PATCE</name>
<sequence>MEYHDDHLQCAVRKLQDKLMSAQNMLNQEIAICEELKIQRTKWSEEQCEKIDQVMELFPKDELKKSVTDNLEKELSHLTTVIEMLQDPHRDALVAAEGLEKIQKLREVDMMEFIPLLTENINAIYNKPIPSWCITNIILNTAETIPPALFNRTKIGKFQERFNADLKPGKLNRGCVFKIHDSSFRLDIKRWKDYICNSSFRRDCENSRVPVDHLGVYFSIGDGCSTPVEALIRVYLLRYGLSHDKAMTEIKAFTFEYPGSGDGWSRFLTWDQVNDPEERFVLFGEMIFNIFIAVKET</sequence>
<dbReference type="Gene3D" id="2.60.210.10">
    <property type="entry name" value="Apoptosis, Tumor Necrosis Factor Receptor Associated Protein 2, Chain A"/>
    <property type="match status" value="1"/>
</dbReference>
<dbReference type="EMBL" id="JAZGQO010000021">
    <property type="protein sequence ID" value="KAK6165607.1"/>
    <property type="molecule type" value="Genomic_DNA"/>
</dbReference>
<evidence type="ECO:0000313" key="1">
    <source>
        <dbReference type="EMBL" id="KAK6165607.1"/>
    </source>
</evidence>
<keyword evidence="2" id="KW-1185">Reference proteome</keyword>